<dbReference type="VEuPathDB" id="CryptoDB:Vbra_4342"/>
<dbReference type="InParanoid" id="A0A0G4F9U6"/>
<dbReference type="Proteomes" id="UP000041254">
    <property type="component" value="Unassembled WGS sequence"/>
</dbReference>
<evidence type="ECO:0000313" key="3">
    <source>
        <dbReference type="Proteomes" id="UP000041254"/>
    </source>
</evidence>
<sequence length="121" mass="13623">MLKELMLRHRFEAVGGFTHSPMEVLDRRVRGGHLDRIMTRSPNTPLDECSDVLTWEWANGTCVHVHVLTTAADPFIAWISFNIPQGNQNARHQRQRVSLMTPPSPSDSPGRPPKPVAFSGR</sequence>
<reference evidence="2 3" key="1">
    <citation type="submission" date="2014-11" db="EMBL/GenBank/DDBJ databases">
        <authorList>
            <person name="Zhu J."/>
            <person name="Qi W."/>
            <person name="Song R."/>
        </authorList>
    </citation>
    <scope>NUCLEOTIDE SEQUENCE [LARGE SCALE GENOMIC DNA]</scope>
</reference>
<accession>A0A0G4F9U6</accession>
<feature type="compositionally biased region" description="Pro residues" evidence="1">
    <location>
        <begin position="102"/>
        <end position="115"/>
    </location>
</feature>
<proteinExistence type="predicted"/>
<evidence type="ECO:0000256" key="1">
    <source>
        <dbReference type="SAM" id="MobiDB-lite"/>
    </source>
</evidence>
<dbReference type="AlphaFoldDB" id="A0A0G4F9U6"/>
<protein>
    <submittedName>
        <fullName evidence="2">Uncharacterized protein</fullName>
    </submittedName>
</protein>
<feature type="region of interest" description="Disordered" evidence="1">
    <location>
        <begin position="87"/>
        <end position="121"/>
    </location>
</feature>
<dbReference type="EMBL" id="CDMY01000395">
    <property type="protein sequence ID" value="CEM09732.1"/>
    <property type="molecule type" value="Genomic_DNA"/>
</dbReference>
<organism evidence="2 3">
    <name type="scientific">Vitrella brassicaformis (strain CCMP3155)</name>
    <dbReference type="NCBI Taxonomy" id="1169540"/>
    <lineage>
        <taxon>Eukaryota</taxon>
        <taxon>Sar</taxon>
        <taxon>Alveolata</taxon>
        <taxon>Colpodellida</taxon>
        <taxon>Vitrellaceae</taxon>
        <taxon>Vitrella</taxon>
    </lineage>
</organism>
<dbReference type="PhylomeDB" id="A0A0G4F9U6"/>
<gene>
    <name evidence="2" type="ORF">Vbra_4342</name>
</gene>
<keyword evidence="3" id="KW-1185">Reference proteome</keyword>
<evidence type="ECO:0000313" key="2">
    <source>
        <dbReference type="EMBL" id="CEM09732.1"/>
    </source>
</evidence>
<name>A0A0G4F9U6_VITBC</name>